<organism evidence="1 2">
    <name type="scientific">Mycolicibacterium sphagni</name>
    <dbReference type="NCBI Taxonomy" id="1786"/>
    <lineage>
        <taxon>Bacteria</taxon>
        <taxon>Bacillati</taxon>
        <taxon>Actinomycetota</taxon>
        <taxon>Actinomycetes</taxon>
        <taxon>Mycobacteriales</taxon>
        <taxon>Mycobacteriaceae</taxon>
        <taxon>Mycolicibacterium</taxon>
    </lineage>
</organism>
<dbReference type="EMBL" id="VBSB01000014">
    <property type="protein sequence ID" value="NTY62092.1"/>
    <property type="molecule type" value="Genomic_DNA"/>
</dbReference>
<dbReference type="Proteomes" id="UP000708347">
    <property type="component" value="Unassembled WGS sequence"/>
</dbReference>
<dbReference type="RefSeq" id="WP_174399824.1">
    <property type="nucleotide sequence ID" value="NZ_VBSB01000014.1"/>
</dbReference>
<accession>A0ABX2JZB7</accession>
<name>A0ABX2JZB7_9MYCO</name>
<reference evidence="1 2" key="1">
    <citation type="submission" date="2019-05" db="EMBL/GenBank/DDBJ databases">
        <title>Mycolicibacterium sphagni ENV482 genome assembly.</title>
        <authorList>
            <person name="Chen W."/>
            <person name="Faulkner N.W."/>
            <person name="Hyman M.R."/>
        </authorList>
    </citation>
    <scope>NUCLEOTIDE SEQUENCE [LARGE SCALE GENOMIC DNA]</scope>
    <source>
        <strain evidence="1 2">ENV482</strain>
    </source>
</reference>
<keyword evidence="2" id="KW-1185">Reference proteome</keyword>
<gene>
    <name evidence="1" type="ORF">FEG63_21325</name>
</gene>
<evidence type="ECO:0000313" key="1">
    <source>
        <dbReference type="EMBL" id="NTY62092.1"/>
    </source>
</evidence>
<comment type="caution">
    <text evidence="1">The sequence shown here is derived from an EMBL/GenBank/DDBJ whole genome shotgun (WGS) entry which is preliminary data.</text>
</comment>
<sequence>MTATYAAVESTTGHPYATPDFDSLPQTPVSAPGQSVWSQLANDFRRQCSTASARTEYAQWQERHGWRADTPAELVDNLRDDPHGLGAVVAYYQAGSKLAAAVLVEAFRPALITFTRYARLDDCEQIDRPEVRAQAVLVVFYDVASTTDPHSLSIAGRLYGETLKRTTRERPTVPQYPASGTYLYEQWDVGGAFQNSGPRGCHQEYRGLGDTHRNLANVDVAPVAQHTTIDWEAIERKGSVRELVTNARKAGVISQSECELLCDRFLGDSLVPVPTLARSLGESVSYCETKLRRALVKLRAHYGRETSATVGAVA</sequence>
<proteinExistence type="predicted"/>
<evidence type="ECO:0000313" key="2">
    <source>
        <dbReference type="Proteomes" id="UP000708347"/>
    </source>
</evidence>
<protein>
    <submittedName>
        <fullName evidence="1">Uncharacterized protein</fullName>
    </submittedName>
</protein>